<dbReference type="GO" id="GO:0005814">
    <property type="term" value="C:centriole"/>
    <property type="evidence" value="ECO:0007669"/>
    <property type="project" value="TreeGrafter"/>
</dbReference>
<dbReference type="AlphaFoldDB" id="G3PIM3"/>
<keyword evidence="1" id="KW-0175">Coiled coil</keyword>
<proteinExistence type="predicted"/>
<dbReference type="GO" id="GO:0005813">
    <property type="term" value="C:centrosome"/>
    <property type="evidence" value="ECO:0007669"/>
    <property type="project" value="TreeGrafter"/>
</dbReference>
<feature type="compositionally biased region" description="Basic and acidic residues" evidence="2">
    <location>
        <begin position="96"/>
        <end position="114"/>
    </location>
</feature>
<dbReference type="GO" id="GO:0005829">
    <property type="term" value="C:cytosol"/>
    <property type="evidence" value="ECO:0007669"/>
    <property type="project" value="TreeGrafter"/>
</dbReference>
<reference evidence="3" key="2">
    <citation type="submission" date="2024-04" db="UniProtKB">
        <authorList>
            <consortium name="Ensembl"/>
        </authorList>
    </citation>
    <scope>IDENTIFICATION</scope>
</reference>
<dbReference type="PANTHER" id="PTHR21553">
    <property type="entry name" value="ALMS1-RELATED"/>
    <property type="match status" value="1"/>
</dbReference>
<accession>G3PIM3</accession>
<dbReference type="GO" id="GO:0046599">
    <property type="term" value="P:regulation of centriole replication"/>
    <property type="evidence" value="ECO:0007669"/>
    <property type="project" value="TreeGrafter"/>
</dbReference>
<feature type="coiled-coil region" evidence="1">
    <location>
        <begin position="46"/>
        <end position="85"/>
    </location>
</feature>
<evidence type="ECO:0008006" key="4">
    <source>
        <dbReference type="Google" id="ProtNLM"/>
    </source>
</evidence>
<feature type="region of interest" description="Disordered" evidence="2">
    <location>
        <begin position="90"/>
        <end position="114"/>
    </location>
</feature>
<reference evidence="3" key="1">
    <citation type="submission" date="2006-01" db="EMBL/GenBank/DDBJ databases">
        <authorList>
            <person name="Lindblad-Toh K."/>
            <person name="Mauceli E."/>
            <person name="Grabherr M."/>
            <person name="Chang J.L."/>
            <person name="Lander E.S."/>
        </authorList>
    </citation>
    <scope>NUCLEOTIDE SEQUENCE [LARGE SCALE GENOMIC DNA]</scope>
</reference>
<sequence length="114" mass="14185">MKRKVAKLRLSPNEEARLIREEHERRRKLRIQQVREQQRYISLQIRREVEQRRQRELEQLEKQLRDDWEQQQREKLQALQRLYQESLQLVGQGHRSAKENHKEPDLEAIAQREE</sequence>
<dbReference type="STRING" id="69293.ENSGACP00000017451"/>
<protein>
    <recommendedName>
        <fullName evidence="4">CE295 protein</fullName>
    </recommendedName>
</protein>
<dbReference type="PANTHER" id="PTHR21553:SF26">
    <property type="entry name" value="ALMS MOTIF DOMAIN-CONTAINING PROTEIN"/>
    <property type="match status" value="1"/>
</dbReference>
<evidence type="ECO:0000256" key="1">
    <source>
        <dbReference type="SAM" id="Coils"/>
    </source>
</evidence>
<evidence type="ECO:0000313" key="3">
    <source>
        <dbReference type="Ensembl" id="ENSGACP00000017451.1"/>
    </source>
</evidence>
<dbReference type="OMA" id="LRDDWEQ"/>
<dbReference type="InParanoid" id="G3PIM3"/>
<dbReference type="Ensembl" id="ENSGACT00000017485.1">
    <property type="protein sequence ID" value="ENSGACP00000017451.1"/>
    <property type="gene ID" value="ENSGACG00000013200.1"/>
</dbReference>
<name>G3PIM3_GASAC</name>
<evidence type="ECO:0000256" key="2">
    <source>
        <dbReference type="SAM" id="MobiDB-lite"/>
    </source>
</evidence>
<dbReference type="eggNOG" id="ENOG502QSZR">
    <property type="taxonomic scope" value="Eukaryota"/>
</dbReference>
<dbReference type="Bgee" id="ENSGACG00000013200">
    <property type="expression patterns" value="Expressed in testis and 10 other cell types or tissues"/>
</dbReference>
<organism evidence="3">
    <name type="scientific">Gasterosteus aculeatus</name>
    <name type="common">Three-spined stickleback</name>
    <dbReference type="NCBI Taxonomy" id="69293"/>
    <lineage>
        <taxon>Eukaryota</taxon>
        <taxon>Metazoa</taxon>
        <taxon>Chordata</taxon>
        <taxon>Craniata</taxon>
        <taxon>Vertebrata</taxon>
        <taxon>Euteleostomi</taxon>
        <taxon>Actinopterygii</taxon>
        <taxon>Neopterygii</taxon>
        <taxon>Teleostei</taxon>
        <taxon>Neoteleostei</taxon>
        <taxon>Acanthomorphata</taxon>
        <taxon>Eupercaria</taxon>
        <taxon>Perciformes</taxon>
        <taxon>Cottioidei</taxon>
        <taxon>Gasterosteales</taxon>
        <taxon>Gasterosteidae</taxon>
        <taxon>Gasterosteus</taxon>
    </lineage>
</organism>